<evidence type="ECO:0000313" key="3">
    <source>
        <dbReference type="Proteomes" id="UP000199700"/>
    </source>
</evidence>
<accession>A0A1H1NKG0</accession>
<evidence type="ECO:0000259" key="1">
    <source>
        <dbReference type="PROSITE" id="PS51186"/>
    </source>
</evidence>
<dbReference type="Proteomes" id="UP000199700">
    <property type="component" value="Chromosome"/>
</dbReference>
<dbReference type="GO" id="GO:0016747">
    <property type="term" value="F:acyltransferase activity, transferring groups other than amino-acyl groups"/>
    <property type="evidence" value="ECO:0007669"/>
    <property type="project" value="InterPro"/>
</dbReference>
<dbReference type="Pfam" id="PF13302">
    <property type="entry name" value="Acetyltransf_3"/>
    <property type="match status" value="1"/>
</dbReference>
<dbReference type="PROSITE" id="PS51186">
    <property type="entry name" value="GNAT"/>
    <property type="match status" value="1"/>
</dbReference>
<organism evidence="2 3">
    <name type="scientific">Brevibacterium sandarakinum</name>
    <dbReference type="NCBI Taxonomy" id="629680"/>
    <lineage>
        <taxon>Bacteria</taxon>
        <taxon>Bacillati</taxon>
        <taxon>Actinomycetota</taxon>
        <taxon>Actinomycetes</taxon>
        <taxon>Micrococcales</taxon>
        <taxon>Brevibacteriaceae</taxon>
        <taxon>Brevibacterium</taxon>
    </lineage>
</organism>
<reference evidence="2" key="1">
    <citation type="submission" date="2016-10" db="EMBL/GenBank/DDBJ databases">
        <authorList>
            <person name="Varghese N."/>
            <person name="Submissions S."/>
        </authorList>
    </citation>
    <scope>NUCLEOTIDE SEQUENCE [LARGE SCALE GENOMIC DNA]</scope>
    <source>
        <strain evidence="2">DSM 22082</strain>
    </source>
</reference>
<dbReference type="STRING" id="629680.SAMN04489751_0978"/>
<dbReference type="InterPro" id="IPR000182">
    <property type="entry name" value="GNAT_dom"/>
</dbReference>
<dbReference type="EMBL" id="LT629739">
    <property type="protein sequence ID" value="SDR99472.1"/>
    <property type="molecule type" value="Genomic_DNA"/>
</dbReference>
<dbReference type="Gene3D" id="3.40.630.30">
    <property type="match status" value="1"/>
</dbReference>
<evidence type="ECO:0000313" key="2">
    <source>
        <dbReference type="EMBL" id="SDR99472.1"/>
    </source>
</evidence>
<name>A0A1H1NKG0_BRESA</name>
<dbReference type="AlphaFoldDB" id="A0A1H1NKG0"/>
<feature type="domain" description="N-acetyltransferase" evidence="1">
    <location>
        <begin position="1"/>
        <end position="149"/>
    </location>
</feature>
<sequence>MPIDSVNDAEHLVSFLSSNFFPFHLTAAPTEEEARDRLANGVFSEPDNLAYWIELDGVRVGFINFQEVLDGTPMIDIRLGDPHRGRSIAVAALGIGTSEVFNKYPDVNRIEGNTRSDNIAMRKVFERNCYVKEAHYRKGWPVVNADSLDSVAYAIIRCDWESGLTTPVDWNS</sequence>
<dbReference type="SUPFAM" id="SSF55729">
    <property type="entry name" value="Acyl-CoA N-acyltransferases (Nat)"/>
    <property type="match status" value="1"/>
</dbReference>
<proteinExistence type="predicted"/>
<dbReference type="InterPro" id="IPR016181">
    <property type="entry name" value="Acyl_CoA_acyltransferase"/>
</dbReference>
<gene>
    <name evidence="2" type="ORF">SAMN04489751_0978</name>
</gene>
<protein>
    <submittedName>
        <fullName evidence="2">Protein N-acetyltransferase, RimJ/RimL family</fullName>
    </submittedName>
</protein>
<keyword evidence="3" id="KW-1185">Reference proteome</keyword>